<dbReference type="GO" id="GO:0001755">
    <property type="term" value="P:neural crest cell migration"/>
    <property type="evidence" value="ECO:0007669"/>
    <property type="project" value="TreeGrafter"/>
</dbReference>
<feature type="domain" description="DUF1899" evidence="8">
    <location>
        <begin position="636"/>
        <end position="700"/>
    </location>
</feature>
<dbReference type="Pfam" id="PF16300">
    <property type="entry name" value="WD40_4"/>
    <property type="match status" value="1"/>
</dbReference>
<dbReference type="Pfam" id="PF08953">
    <property type="entry name" value="DUF1899"/>
    <property type="match status" value="1"/>
</dbReference>
<feature type="repeat" description="WD" evidence="4">
    <location>
        <begin position="802"/>
        <end position="843"/>
    </location>
</feature>
<dbReference type="Ensembl" id="ENSCMIT00000038309.1">
    <property type="protein sequence ID" value="ENSCMIP00000037764.1"/>
    <property type="gene ID" value="ENSCMIG00000015867.1"/>
</dbReference>
<dbReference type="GO" id="GO:0051015">
    <property type="term" value="F:actin filament binding"/>
    <property type="evidence" value="ECO:0007669"/>
    <property type="project" value="TreeGrafter"/>
</dbReference>
<dbReference type="AlphaFoldDB" id="A0A4W3J3S7"/>
<feature type="compositionally biased region" description="Basic and acidic residues" evidence="7">
    <location>
        <begin position="489"/>
        <end position="498"/>
    </location>
</feature>
<dbReference type="SUPFAM" id="SSF50978">
    <property type="entry name" value="WD40 repeat-like"/>
    <property type="match status" value="1"/>
</dbReference>
<keyword evidence="10" id="KW-1185">Reference proteome</keyword>
<feature type="repeat" description="WD" evidence="4">
    <location>
        <begin position="759"/>
        <end position="800"/>
    </location>
</feature>
<feature type="repeat" description="WD" evidence="4">
    <location>
        <begin position="709"/>
        <end position="743"/>
    </location>
</feature>
<feature type="coiled-coil region" evidence="6">
    <location>
        <begin position="1069"/>
        <end position="1096"/>
    </location>
</feature>
<keyword evidence="2 5" id="KW-0677">Repeat</keyword>
<feature type="compositionally biased region" description="Basic and acidic residues" evidence="7">
    <location>
        <begin position="433"/>
        <end position="479"/>
    </location>
</feature>
<gene>
    <name evidence="9" type="primary">coro1cb</name>
</gene>
<accession>A0A4W3J3S7</accession>
<reference evidence="10" key="3">
    <citation type="journal article" date="2014" name="Nature">
        <title>Elephant shark genome provides unique insights into gnathostome evolution.</title>
        <authorList>
            <consortium name="International Elephant Shark Genome Sequencing Consortium"/>
            <person name="Venkatesh B."/>
            <person name="Lee A.P."/>
            <person name="Ravi V."/>
            <person name="Maurya A.K."/>
            <person name="Lian M.M."/>
            <person name="Swann J.B."/>
            <person name="Ohta Y."/>
            <person name="Flajnik M.F."/>
            <person name="Sutoh Y."/>
            <person name="Kasahara M."/>
            <person name="Hoon S."/>
            <person name="Gangu V."/>
            <person name="Roy S.W."/>
            <person name="Irimia M."/>
            <person name="Korzh V."/>
            <person name="Kondrychyn I."/>
            <person name="Lim Z.W."/>
            <person name="Tay B.H."/>
            <person name="Tohari S."/>
            <person name="Kong K.W."/>
            <person name="Ho S."/>
            <person name="Lorente-Galdos B."/>
            <person name="Quilez J."/>
            <person name="Marques-Bonet T."/>
            <person name="Raney B.J."/>
            <person name="Ingham P.W."/>
            <person name="Tay A."/>
            <person name="Hillier L.W."/>
            <person name="Minx P."/>
            <person name="Boehm T."/>
            <person name="Wilson R.K."/>
            <person name="Brenner S."/>
            <person name="Warren W.C."/>
        </authorList>
    </citation>
    <scope>NUCLEOTIDE SEQUENCE [LARGE SCALE GENOMIC DNA]</scope>
</reference>
<dbReference type="InParanoid" id="A0A4W3J3S7"/>
<evidence type="ECO:0000256" key="3">
    <source>
        <dbReference type="ARBA" id="ARBA00023054"/>
    </source>
</evidence>
<evidence type="ECO:0000256" key="1">
    <source>
        <dbReference type="ARBA" id="ARBA00022574"/>
    </source>
</evidence>
<dbReference type="FunFam" id="2.130.10.10:FF:000003">
    <property type="entry name" value="Coronin"/>
    <property type="match status" value="1"/>
</dbReference>
<dbReference type="InterPro" id="IPR015048">
    <property type="entry name" value="DUF1899"/>
</dbReference>
<comment type="similarity">
    <text evidence="5">Belongs to the WD repeat coronin family.</text>
</comment>
<dbReference type="PANTHER" id="PTHR10856">
    <property type="entry name" value="CORONIN"/>
    <property type="match status" value="1"/>
</dbReference>
<feature type="compositionally biased region" description="Polar residues" evidence="7">
    <location>
        <begin position="299"/>
        <end position="311"/>
    </location>
</feature>
<dbReference type="InterPro" id="IPR001680">
    <property type="entry name" value="WD40_rpt"/>
</dbReference>
<dbReference type="PANTHER" id="PTHR10856:SF10">
    <property type="entry name" value="CORONIN-1C"/>
    <property type="match status" value="1"/>
</dbReference>
<dbReference type="GeneTree" id="ENSGT00940000156488"/>
<evidence type="ECO:0000313" key="9">
    <source>
        <dbReference type="Ensembl" id="ENSCMIP00000037764.1"/>
    </source>
</evidence>
<reference evidence="10" key="1">
    <citation type="journal article" date="2006" name="Science">
        <title>Ancient noncoding elements conserved in the human genome.</title>
        <authorList>
            <person name="Venkatesh B."/>
            <person name="Kirkness E.F."/>
            <person name="Loh Y.H."/>
            <person name="Halpern A.L."/>
            <person name="Lee A.P."/>
            <person name="Johnson J."/>
            <person name="Dandona N."/>
            <person name="Viswanathan L.D."/>
            <person name="Tay A."/>
            <person name="Venter J.C."/>
            <person name="Strausberg R.L."/>
            <person name="Brenner S."/>
        </authorList>
    </citation>
    <scope>NUCLEOTIDE SEQUENCE [LARGE SCALE GENOMIC DNA]</scope>
</reference>
<dbReference type="STRING" id="7868.ENSCMIP00000037764"/>
<reference evidence="9" key="4">
    <citation type="submission" date="2025-08" db="UniProtKB">
        <authorList>
            <consortium name="Ensembl"/>
        </authorList>
    </citation>
    <scope>IDENTIFICATION</scope>
</reference>
<evidence type="ECO:0000256" key="6">
    <source>
        <dbReference type="SAM" id="Coils"/>
    </source>
</evidence>
<dbReference type="SMART" id="SM01166">
    <property type="entry name" value="DUF1899"/>
    <property type="match status" value="1"/>
</dbReference>
<evidence type="ECO:0000256" key="2">
    <source>
        <dbReference type="ARBA" id="ARBA00022737"/>
    </source>
</evidence>
<dbReference type="InterPro" id="IPR015505">
    <property type="entry name" value="Coronin"/>
</dbReference>
<proteinExistence type="inferred from homology"/>
<dbReference type="InterPro" id="IPR015943">
    <property type="entry name" value="WD40/YVTN_repeat-like_dom_sf"/>
</dbReference>
<dbReference type="SMART" id="SM01167">
    <property type="entry name" value="DUF1900"/>
    <property type="match status" value="1"/>
</dbReference>
<dbReference type="PROSITE" id="PS50082">
    <property type="entry name" value="WD_REPEATS_2"/>
    <property type="match status" value="3"/>
</dbReference>
<evidence type="ECO:0000259" key="8">
    <source>
        <dbReference type="SMART" id="SM01166"/>
    </source>
</evidence>
<reference evidence="9" key="5">
    <citation type="submission" date="2025-09" db="UniProtKB">
        <authorList>
            <consortium name="Ensembl"/>
        </authorList>
    </citation>
    <scope>IDENTIFICATION</scope>
</reference>
<evidence type="ECO:0000256" key="4">
    <source>
        <dbReference type="PROSITE-ProRule" id="PRU00221"/>
    </source>
</evidence>
<dbReference type="PROSITE" id="PS50294">
    <property type="entry name" value="WD_REPEATS_REGION"/>
    <property type="match status" value="1"/>
</dbReference>
<keyword evidence="1 4" id="KW-0853">WD repeat</keyword>
<feature type="region of interest" description="Disordered" evidence="7">
    <location>
        <begin position="337"/>
        <end position="356"/>
    </location>
</feature>
<evidence type="ECO:0000256" key="7">
    <source>
        <dbReference type="SAM" id="MobiDB-lite"/>
    </source>
</evidence>
<keyword evidence="3 6" id="KW-0175">Coiled coil</keyword>
<organism evidence="9 10">
    <name type="scientific">Callorhinchus milii</name>
    <name type="common">Ghost shark</name>
    <dbReference type="NCBI Taxonomy" id="7868"/>
    <lineage>
        <taxon>Eukaryota</taxon>
        <taxon>Metazoa</taxon>
        <taxon>Chordata</taxon>
        <taxon>Craniata</taxon>
        <taxon>Vertebrata</taxon>
        <taxon>Chondrichthyes</taxon>
        <taxon>Holocephali</taxon>
        <taxon>Chimaeriformes</taxon>
        <taxon>Callorhinchidae</taxon>
        <taxon>Callorhinchus</taxon>
    </lineage>
</organism>
<protein>
    <recommendedName>
        <fullName evidence="5">Coronin</fullName>
    </recommendedName>
</protein>
<dbReference type="Proteomes" id="UP000314986">
    <property type="component" value="Unassembled WGS sequence"/>
</dbReference>
<evidence type="ECO:0000313" key="10">
    <source>
        <dbReference type="Proteomes" id="UP000314986"/>
    </source>
</evidence>
<reference evidence="10" key="2">
    <citation type="journal article" date="2007" name="PLoS Biol.">
        <title>Survey sequencing and comparative analysis of the elephant shark (Callorhinchus milii) genome.</title>
        <authorList>
            <person name="Venkatesh B."/>
            <person name="Kirkness E.F."/>
            <person name="Loh Y.H."/>
            <person name="Halpern A.L."/>
            <person name="Lee A.P."/>
            <person name="Johnson J."/>
            <person name="Dandona N."/>
            <person name="Viswanathan L.D."/>
            <person name="Tay A."/>
            <person name="Venter J.C."/>
            <person name="Strausberg R.L."/>
            <person name="Brenner S."/>
        </authorList>
    </citation>
    <scope>NUCLEOTIDE SEQUENCE [LARGE SCALE GENOMIC DNA]</scope>
</reference>
<feature type="region of interest" description="Disordered" evidence="7">
    <location>
        <begin position="292"/>
        <end position="320"/>
    </location>
</feature>
<dbReference type="GO" id="GO:0007015">
    <property type="term" value="P:actin filament organization"/>
    <property type="evidence" value="ECO:0007669"/>
    <property type="project" value="TreeGrafter"/>
</dbReference>
<name>A0A4W3J3S7_CALMI</name>
<feature type="region of interest" description="Disordered" evidence="7">
    <location>
        <begin position="1"/>
        <end position="31"/>
    </location>
</feature>
<sequence>MEHLKDSREMERMGTEEGRTHDGECSVGPKLEKGTKDLVLIGEKLDEKDTGRKIIQGEPSARQPSLDLLLSPFHQTKSCVEFVSDSEWVQTKLDTLLAPETEARPREMGGQLSGESGEPTEGGALVVEGFEQRDGLGSDQIANGQKGTAWRVSEKVSEVSEMPLMERAGWDLSKQRAGIFNPEAVESVGELPREKGYQEDVGDANAGGSNWLQLTKSGPCLSGRQLCDQNPSNELTASRYRAVHMHGLMSPRIPSHTILSPGNRELGDDQVNDQTPRLWPILLTAELASNTERVDCEEQSSSSSNGDQTGPQAEVSCEPTCQLDPTDVGYGFGHWRASTGEGDGCEPGNQPRGVSQTGFVQGEETVLSEDMDINDQDMLSGGSGLSPTLGSAGWRLGRGNLHGWKDEVTQVCGLEWLGLHEPHQGSGDVAQHSMERVQGKESGHTGRSAQEREVWPTGVENDRSDSDQHTQHSGRDMKSGRVPPSKRSRPSEDCDTSKASRQALAGGPAHNELSGSSEYRKRDANSEELESREDVGKPRPTKSRGRAEELGVPARQGREVICQARARTQQILPVAAERKLTPAFAGLSEEHCPATQTPGKPDSNQTIKVSDVKKAFEKKEREKKTPEIHKKTEMLRVVRTSKVRHVYGQVMKNDQCYDDIQVSRVTWDSSFCDVNPKFVAIIIQACGGGAFLVLPLQKTGRIDKTYPTVCGHTAPVLDINWCPHNDFIIASGSEDCFVKVWQIPENGLTVPLTEPVVTLEGHCKKVGIVSWHPTARNVLLSAACESIMIWNVGTGEALLELNDMHNETIYSISWNRDGSLFCTASKDKKLRLIDPRNGRIILEKDKPHEGARPIRAIFLADGKIFTTGFSRMSERQLALWNPENMDEPIALQEMDSSSGVLLPFYDADTNIIYLCGKGDSSIRYFEISDEAPYVHYLNTFSTKEPQRGMGYMPKRGLEVGKCEIARFFKLHERKCEPITMIVPRKSDLFQDDLYPDTVGLEAAIEADEWLDGKNAEPILISLKPGSVPTKTREVRVKQNILDKPLLIKKTDKGIAPIKTSSNTSPEFKVEELLDEIRTLKATIATQDQRIANLEEQMAKVVICDVKNTVSPGAMQ</sequence>
<dbReference type="Gene3D" id="2.130.10.10">
    <property type="entry name" value="YVTN repeat-like/Quinoprotein amine dehydrogenase"/>
    <property type="match status" value="1"/>
</dbReference>
<dbReference type="InterPro" id="IPR036322">
    <property type="entry name" value="WD40_repeat_dom_sf"/>
</dbReference>
<dbReference type="SMART" id="SM00320">
    <property type="entry name" value="WD40"/>
    <property type="match status" value="3"/>
</dbReference>
<feature type="region of interest" description="Disordered" evidence="7">
    <location>
        <begin position="423"/>
        <end position="553"/>
    </location>
</feature>
<evidence type="ECO:0000256" key="5">
    <source>
        <dbReference type="RuleBase" id="RU280818"/>
    </source>
</evidence>
<dbReference type="Pfam" id="PF00400">
    <property type="entry name" value="WD40"/>
    <property type="match status" value="3"/>
</dbReference>